<feature type="compositionally biased region" description="Basic and acidic residues" evidence="1">
    <location>
        <begin position="8"/>
        <end position="20"/>
    </location>
</feature>
<keyword evidence="3" id="KW-1185">Reference proteome</keyword>
<dbReference type="AlphaFoldDB" id="A0A1E3GYC0"/>
<dbReference type="Proteomes" id="UP000094622">
    <property type="component" value="Unassembled WGS sequence"/>
</dbReference>
<feature type="compositionally biased region" description="Basic and acidic residues" evidence="1">
    <location>
        <begin position="238"/>
        <end position="247"/>
    </location>
</feature>
<proteinExistence type="predicted"/>
<accession>A0A1E3GYC0</accession>
<feature type="compositionally biased region" description="Basic and acidic residues" evidence="1">
    <location>
        <begin position="202"/>
        <end position="220"/>
    </location>
</feature>
<dbReference type="EMBL" id="MCRJ01000113">
    <property type="protein sequence ID" value="ODN69043.1"/>
    <property type="molecule type" value="Genomic_DNA"/>
</dbReference>
<evidence type="ECO:0000256" key="1">
    <source>
        <dbReference type="SAM" id="MobiDB-lite"/>
    </source>
</evidence>
<feature type="region of interest" description="Disordered" evidence="1">
    <location>
        <begin position="202"/>
        <end position="255"/>
    </location>
</feature>
<comment type="caution">
    <text evidence="2">The sequence shown here is derived from an EMBL/GenBank/DDBJ whole genome shotgun (WGS) entry which is preliminary data.</text>
</comment>
<organism evidence="2 3">
    <name type="scientific">Methylobrevis pamukkalensis</name>
    <dbReference type="NCBI Taxonomy" id="1439726"/>
    <lineage>
        <taxon>Bacteria</taxon>
        <taxon>Pseudomonadati</taxon>
        <taxon>Pseudomonadota</taxon>
        <taxon>Alphaproteobacteria</taxon>
        <taxon>Hyphomicrobiales</taxon>
        <taxon>Pleomorphomonadaceae</taxon>
        <taxon>Methylobrevis</taxon>
    </lineage>
</organism>
<feature type="region of interest" description="Disordered" evidence="1">
    <location>
        <begin position="1"/>
        <end position="27"/>
    </location>
</feature>
<gene>
    <name evidence="2" type="ORF">A6302_03639</name>
</gene>
<evidence type="ECO:0000313" key="2">
    <source>
        <dbReference type="EMBL" id="ODN69043.1"/>
    </source>
</evidence>
<name>A0A1E3GYC0_9HYPH</name>
<sequence>MEAVEIDGIGKDHHRDGDRRAGHHRRRRHVVKLREAMRQRDRHRGSRRDLGQCAQQPVDLAAYVFQRCRCSGKRLGRPGGERPFEGGGLMVGDAGAAQLLVGGRRRRQRRCPLVGGHRLLAPAGELQEMAELQVDVGFARRAPQRVAVDLLGLGVAGGVLQHVAEQDEIAPARRIEGDDLAVERGRVVEPAPCPGRLRRLHQLRDPHRRERPAHEGERIEPAAGGGIGLRGVFGVHPSPERTGRADPARGAGPVA</sequence>
<reference evidence="2 3" key="1">
    <citation type="submission" date="2016-07" db="EMBL/GenBank/DDBJ databases">
        <title>Draft Genome Sequence of Methylobrevis pamukkalensis PK2.</title>
        <authorList>
            <person name="Vasilenko O.V."/>
            <person name="Doronina N.V."/>
            <person name="Shmareva M.N."/>
            <person name="Tarlachkov S.V."/>
            <person name="Mustakhimov I."/>
            <person name="Trotsenko Y.A."/>
        </authorList>
    </citation>
    <scope>NUCLEOTIDE SEQUENCE [LARGE SCALE GENOMIC DNA]</scope>
    <source>
        <strain evidence="2 3">PK2</strain>
    </source>
</reference>
<protein>
    <submittedName>
        <fullName evidence="2">Uncharacterized protein</fullName>
    </submittedName>
</protein>
<evidence type="ECO:0000313" key="3">
    <source>
        <dbReference type="Proteomes" id="UP000094622"/>
    </source>
</evidence>